<dbReference type="OrthoDB" id="9772589at2"/>
<dbReference type="PANTHER" id="PTHR30483:SF6">
    <property type="entry name" value="PERIPLASMIC BINDING PROTEIN OF ABC TRANSPORTER FOR NATURAL AMINO ACIDS"/>
    <property type="match status" value="1"/>
</dbReference>
<reference evidence="5 6" key="1">
    <citation type="submission" date="2019-08" db="EMBL/GenBank/DDBJ databases">
        <title>Bradymonadales sp. TMQ2.</title>
        <authorList>
            <person name="Liang Q."/>
        </authorList>
    </citation>
    <scope>NUCLEOTIDE SEQUENCE [LARGE SCALE GENOMIC DNA]</scope>
    <source>
        <strain evidence="5 6">TMQ2</strain>
    </source>
</reference>
<dbReference type="InterPro" id="IPR051010">
    <property type="entry name" value="BCAA_transport"/>
</dbReference>
<feature type="domain" description="Leucine-binding protein" evidence="4">
    <location>
        <begin position="49"/>
        <end position="353"/>
    </location>
</feature>
<dbReference type="Gene3D" id="3.40.50.2300">
    <property type="match status" value="2"/>
</dbReference>
<dbReference type="Pfam" id="PF13458">
    <property type="entry name" value="Peripla_BP_6"/>
    <property type="match status" value="1"/>
</dbReference>
<dbReference type="AlphaFoldDB" id="A0A5C6X1N1"/>
<dbReference type="Proteomes" id="UP000321046">
    <property type="component" value="Unassembled WGS sequence"/>
</dbReference>
<gene>
    <name evidence="5" type="ORF">FRC96_18875</name>
</gene>
<dbReference type="InterPro" id="IPR028082">
    <property type="entry name" value="Peripla_BP_I"/>
</dbReference>
<keyword evidence="2 3" id="KW-0732">Signal</keyword>
<dbReference type="InterPro" id="IPR028081">
    <property type="entry name" value="Leu-bd"/>
</dbReference>
<name>A0A5C6X1N1_9DELT</name>
<dbReference type="SUPFAM" id="SSF53822">
    <property type="entry name" value="Periplasmic binding protein-like I"/>
    <property type="match status" value="1"/>
</dbReference>
<feature type="chain" id="PRO_5022786739" evidence="3">
    <location>
        <begin position="39"/>
        <end position="414"/>
    </location>
</feature>
<dbReference type="EMBL" id="VOSL01000139">
    <property type="protein sequence ID" value="TXD32140.1"/>
    <property type="molecule type" value="Genomic_DNA"/>
</dbReference>
<evidence type="ECO:0000256" key="2">
    <source>
        <dbReference type="ARBA" id="ARBA00022729"/>
    </source>
</evidence>
<comment type="similarity">
    <text evidence="1">Belongs to the leucine-binding protein family.</text>
</comment>
<comment type="caution">
    <text evidence="5">The sequence shown here is derived from an EMBL/GenBank/DDBJ whole genome shotgun (WGS) entry which is preliminary data.</text>
</comment>
<organism evidence="5 6">
    <name type="scientific">Lujinxingia vulgaris</name>
    <dbReference type="NCBI Taxonomy" id="2600176"/>
    <lineage>
        <taxon>Bacteria</taxon>
        <taxon>Deltaproteobacteria</taxon>
        <taxon>Bradymonadales</taxon>
        <taxon>Lujinxingiaceae</taxon>
        <taxon>Lujinxingia</taxon>
    </lineage>
</organism>
<evidence type="ECO:0000259" key="4">
    <source>
        <dbReference type="Pfam" id="PF13458"/>
    </source>
</evidence>
<feature type="signal peptide" evidence="3">
    <location>
        <begin position="1"/>
        <end position="38"/>
    </location>
</feature>
<sequence length="414" mass="44072">MGCARGYSGRSVISFVKRAGAALWSVTLIALCCGVAHAQQASAPTEAQVVAVLPQSGELAGVGEQLVEVMRWAAEDSGAHLIIVDSELANDALARALSDALSNEAVVGMVGPLRASRAGLVAAVSAQARVPALLLSSVEGVEARSPYAFRTRLSVGEQASFAARWAHERWPKARVGVMAPLSEYGDEAARAFVSTWSEQGARVVGLARYRSGETQFTPVVETLLGARVRLERGREVAGRRADRWGTVRVGAPRLDGLDLLLLADFDDAVARQAPFIVREEALQQTQLLGLAGWRGQRLQQSGEELAGAIFFDTFGGIAQGGAAEGFVLAFEARFVRAPTTVEAEVYDLVSFLASSRRGSAASVLGSSEGFEGVTGRWRFDRRGAPLRVPLALRVTEDGRWIPLTTSSSETHDAL</sequence>
<evidence type="ECO:0000313" key="5">
    <source>
        <dbReference type="EMBL" id="TXD32140.1"/>
    </source>
</evidence>
<protein>
    <submittedName>
        <fullName evidence="5">ABC transporter substrate-binding protein</fullName>
    </submittedName>
</protein>
<evidence type="ECO:0000313" key="6">
    <source>
        <dbReference type="Proteomes" id="UP000321046"/>
    </source>
</evidence>
<proteinExistence type="inferred from homology"/>
<evidence type="ECO:0000256" key="1">
    <source>
        <dbReference type="ARBA" id="ARBA00010062"/>
    </source>
</evidence>
<accession>A0A5C6X1N1</accession>
<dbReference type="PANTHER" id="PTHR30483">
    <property type="entry name" value="LEUCINE-SPECIFIC-BINDING PROTEIN"/>
    <property type="match status" value="1"/>
</dbReference>
<evidence type="ECO:0000256" key="3">
    <source>
        <dbReference type="SAM" id="SignalP"/>
    </source>
</evidence>